<keyword evidence="4" id="KW-1185">Reference proteome</keyword>
<comment type="similarity">
    <text evidence="1">Belongs to the MLP family.</text>
</comment>
<protein>
    <submittedName>
        <fullName evidence="3">BnaC05g11170D protein</fullName>
    </submittedName>
</protein>
<dbReference type="STRING" id="3708.A0A078IX02"/>
<evidence type="ECO:0000259" key="2">
    <source>
        <dbReference type="SMART" id="SM01037"/>
    </source>
</evidence>
<evidence type="ECO:0000313" key="4">
    <source>
        <dbReference type="Proteomes" id="UP000028999"/>
    </source>
</evidence>
<dbReference type="Proteomes" id="UP000028999">
    <property type="component" value="Unassembled WGS sequence"/>
</dbReference>
<dbReference type="InterPro" id="IPR023393">
    <property type="entry name" value="START-like_dom_sf"/>
</dbReference>
<dbReference type="Pfam" id="PF00407">
    <property type="entry name" value="Bet_v_1"/>
    <property type="match status" value="1"/>
</dbReference>
<reference evidence="3 4" key="1">
    <citation type="journal article" date="2014" name="Science">
        <title>Plant genetics. Early allopolyploid evolution in the post-Neolithic Brassica napus oilseed genome.</title>
        <authorList>
            <person name="Chalhoub B."/>
            <person name="Denoeud F."/>
            <person name="Liu S."/>
            <person name="Parkin I.A."/>
            <person name="Tang H."/>
            <person name="Wang X."/>
            <person name="Chiquet J."/>
            <person name="Belcram H."/>
            <person name="Tong C."/>
            <person name="Samans B."/>
            <person name="Correa M."/>
            <person name="Da Silva C."/>
            <person name="Just J."/>
            <person name="Falentin C."/>
            <person name="Koh C.S."/>
            <person name="Le Clainche I."/>
            <person name="Bernard M."/>
            <person name="Bento P."/>
            <person name="Noel B."/>
            <person name="Labadie K."/>
            <person name="Alberti A."/>
            <person name="Charles M."/>
            <person name="Arnaud D."/>
            <person name="Guo H."/>
            <person name="Daviaud C."/>
            <person name="Alamery S."/>
            <person name="Jabbari K."/>
            <person name="Zhao M."/>
            <person name="Edger P.P."/>
            <person name="Chelaifa H."/>
            <person name="Tack D."/>
            <person name="Lassalle G."/>
            <person name="Mestiri I."/>
            <person name="Schnel N."/>
            <person name="Le Paslier M.C."/>
            <person name="Fan G."/>
            <person name="Renault V."/>
            <person name="Bayer P.E."/>
            <person name="Golicz A.A."/>
            <person name="Manoli S."/>
            <person name="Lee T.H."/>
            <person name="Thi V.H."/>
            <person name="Chalabi S."/>
            <person name="Hu Q."/>
            <person name="Fan C."/>
            <person name="Tollenaere R."/>
            <person name="Lu Y."/>
            <person name="Battail C."/>
            <person name="Shen J."/>
            <person name="Sidebottom C.H."/>
            <person name="Wang X."/>
            <person name="Canaguier A."/>
            <person name="Chauveau A."/>
            <person name="Berard A."/>
            <person name="Deniot G."/>
            <person name="Guan M."/>
            <person name="Liu Z."/>
            <person name="Sun F."/>
            <person name="Lim Y.P."/>
            <person name="Lyons E."/>
            <person name="Town C.D."/>
            <person name="Bancroft I."/>
            <person name="Wang X."/>
            <person name="Meng J."/>
            <person name="Ma J."/>
            <person name="Pires J.C."/>
            <person name="King G.J."/>
            <person name="Brunel D."/>
            <person name="Delourme R."/>
            <person name="Renard M."/>
            <person name="Aury J.M."/>
            <person name="Adams K.L."/>
            <person name="Batley J."/>
            <person name="Snowdon R.J."/>
            <person name="Tost J."/>
            <person name="Edwards D."/>
            <person name="Zhou Y."/>
            <person name="Hua W."/>
            <person name="Sharpe A.G."/>
            <person name="Paterson A.H."/>
            <person name="Guan C."/>
            <person name="Wincker P."/>
        </authorList>
    </citation>
    <scope>NUCLEOTIDE SEQUENCE [LARGE SCALE GENOMIC DNA]</scope>
    <source>
        <strain evidence="4">cv. Darmor-bzh</strain>
    </source>
</reference>
<dbReference type="PaxDb" id="3708-A0A078IX02"/>
<dbReference type="Gramene" id="CDY53523">
    <property type="protein sequence ID" value="CDY53523"/>
    <property type="gene ID" value="GSBRNA2T00010870001"/>
</dbReference>
<accession>A0A078IX02</accession>
<proteinExistence type="inferred from homology"/>
<feature type="domain" description="Bet v I/Major latex protein" evidence="2">
    <location>
        <begin position="2"/>
        <end position="97"/>
    </location>
</feature>
<evidence type="ECO:0000313" key="3">
    <source>
        <dbReference type="EMBL" id="CDY53523.1"/>
    </source>
</evidence>
<dbReference type="OMA" id="HIQGVAI"/>
<dbReference type="PANTHER" id="PTHR31338:SF22">
    <property type="entry name" value="MAJOR LATEX HOMOLOGUE TYPE2-RELATED"/>
    <property type="match status" value="1"/>
</dbReference>
<dbReference type="PANTHER" id="PTHR31338">
    <property type="entry name" value="POLYKETIDE CYCLASE/DEHYDRASE AND LIPID TRANSPORT SUPERFAMILY PROTEIN"/>
    <property type="match status" value="1"/>
</dbReference>
<dbReference type="InterPro" id="IPR000916">
    <property type="entry name" value="Bet_v_I/MLP"/>
</dbReference>
<dbReference type="Gene3D" id="3.30.530.20">
    <property type="match status" value="1"/>
</dbReference>
<dbReference type="EMBL" id="LK033210">
    <property type="protein sequence ID" value="CDY53523.1"/>
    <property type="molecule type" value="Genomic_DNA"/>
</dbReference>
<evidence type="ECO:0000256" key="1">
    <source>
        <dbReference type="ARBA" id="ARBA00038242"/>
    </source>
</evidence>
<gene>
    <name evidence="3" type="primary">BnaC05g11170D</name>
    <name evidence="3" type="ORF">GSBRNA2T00010870001</name>
</gene>
<dbReference type="SMART" id="SM01037">
    <property type="entry name" value="Bet_v_1"/>
    <property type="match status" value="1"/>
</dbReference>
<dbReference type="GO" id="GO:0006952">
    <property type="term" value="P:defense response"/>
    <property type="evidence" value="ECO:0007669"/>
    <property type="project" value="InterPro"/>
</dbReference>
<dbReference type="SUPFAM" id="SSF55961">
    <property type="entry name" value="Bet v1-like"/>
    <property type="match status" value="1"/>
</dbReference>
<dbReference type="InterPro" id="IPR052006">
    <property type="entry name" value="MLP-like"/>
</dbReference>
<organism evidence="3 4">
    <name type="scientific">Brassica napus</name>
    <name type="common">Rape</name>
    <dbReference type="NCBI Taxonomy" id="3708"/>
    <lineage>
        <taxon>Eukaryota</taxon>
        <taxon>Viridiplantae</taxon>
        <taxon>Streptophyta</taxon>
        <taxon>Embryophyta</taxon>
        <taxon>Tracheophyta</taxon>
        <taxon>Spermatophyta</taxon>
        <taxon>Magnoliopsida</taxon>
        <taxon>eudicotyledons</taxon>
        <taxon>Gunneridae</taxon>
        <taxon>Pentapetalae</taxon>
        <taxon>rosids</taxon>
        <taxon>malvids</taxon>
        <taxon>Brassicales</taxon>
        <taxon>Brassicaceae</taxon>
        <taxon>Brassiceae</taxon>
        <taxon>Brassica</taxon>
    </lineage>
</organism>
<name>A0A078IX02_BRANA</name>
<dbReference type="AlphaFoldDB" id="A0A078IX02"/>
<sequence>MAISGTYVAQVPLKGSVEKHYKRWKSGNHIFSDAIGHHIQGVAIHDGDWDSHGSIRSWNITCDGKPEVFKEKREVDDEKMTLTLRGLDQGHEVEKYNI</sequence>